<proteinExistence type="predicted"/>
<reference evidence="2 3" key="1">
    <citation type="submission" date="2019-03" db="EMBL/GenBank/DDBJ databases">
        <title>Genomic Encyclopedia of Type Strains, Phase IV (KMG-IV): sequencing the most valuable type-strain genomes for metagenomic binning, comparative biology and taxonomic classification.</title>
        <authorList>
            <person name="Goeker M."/>
        </authorList>
    </citation>
    <scope>NUCLEOTIDE SEQUENCE [LARGE SCALE GENOMIC DNA]</scope>
    <source>
        <strain evidence="2 3">DSM 100013</strain>
    </source>
</reference>
<protein>
    <submittedName>
        <fullName evidence="2">DDE family transposase</fullName>
    </submittedName>
</protein>
<sequence>MIYQILAGYFNDNDADELSNEPVFKSILDKECLDSQPTLSRFFNRMDSDTLTQFNEISKELRKIAYMIKKPEKVLFDLDSTLLNTFGVQ</sequence>
<dbReference type="EMBL" id="SLYC01000041">
    <property type="protein sequence ID" value="TCP98414.1"/>
    <property type="molecule type" value="Genomic_DNA"/>
</dbReference>
<evidence type="ECO:0000313" key="3">
    <source>
        <dbReference type="Proteomes" id="UP000295504"/>
    </source>
</evidence>
<evidence type="ECO:0000313" key="2">
    <source>
        <dbReference type="EMBL" id="TCP98414.1"/>
    </source>
</evidence>
<name>A0A4R2TBR3_9FIRM</name>
<dbReference type="InterPro" id="IPR025668">
    <property type="entry name" value="Tnp_DDE_dom"/>
</dbReference>
<dbReference type="OrthoDB" id="6627885at2"/>
<comment type="caution">
    <text evidence="2">The sequence shown here is derived from an EMBL/GenBank/DDBJ whole genome shotgun (WGS) entry which is preliminary data.</text>
</comment>
<evidence type="ECO:0000259" key="1">
    <source>
        <dbReference type="Pfam" id="PF13701"/>
    </source>
</evidence>
<organism evidence="2 3">
    <name type="scientific">Serpentinicella alkaliphila</name>
    <dbReference type="NCBI Taxonomy" id="1734049"/>
    <lineage>
        <taxon>Bacteria</taxon>
        <taxon>Bacillati</taxon>
        <taxon>Bacillota</taxon>
        <taxon>Clostridia</taxon>
        <taxon>Peptostreptococcales</taxon>
        <taxon>Natronincolaceae</taxon>
        <taxon>Serpentinicella</taxon>
    </lineage>
</organism>
<keyword evidence="3" id="KW-1185">Reference proteome</keyword>
<feature type="domain" description="Transposase DDE" evidence="1">
    <location>
        <begin position="2"/>
        <end position="89"/>
    </location>
</feature>
<dbReference type="Pfam" id="PF13701">
    <property type="entry name" value="DDE_Tnp_1_4"/>
    <property type="match status" value="1"/>
</dbReference>
<dbReference type="AlphaFoldDB" id="A0A4R2TBR3"/>
<dbReference type="Proteomes" id="UP000295504">
    <property type="component" value="Unassembled WGS sequence"/>
</dbReference>
<accession>A0A4R2TBR3</accession>
<gene>
    <name evidence="2" type="ORF">EDD79_104118</name>
</gene>